<dbReference type="AlphaFoldDB" id="A0A1E5G439"/>
<dbReference type="Proteomes" id="UP000094296">
    <property type="component" value="Unassembled WGS sequence"/>
</dbReference>
<dbReference type="RefSeq" id="WP_069642481.1">
    <property type="nucleotide sequence ID" value="NZ_MIJE01000003.1"/>
</dbReference>
<dbReference type="InterPro" id="IPR001576">
    <property type="entry name" value="Phosphoglycerate_kinase"/>
</dbReference>
<keyword evidence="11 12" id="KW-0324">Glycolysis</keyword>
<dbReference type="PRINTS" id="PR00477">
    <property type="entry name" value="PHGLYCKINASE"/>
</dbReference>
<dbReference type="SUPFAM" id="SSF53748">
    <property type="entry name" value="Phosphoglycerate kinase"/>
    <property type="match status" value="1"/>
</dbReference>
<dbReference type="CDD" id="cd00318">
    <property type="entry name" value="Phosphoglycerate_kinase"/>
    <property type="match status" value="1"/>
</dbReference>
<organism evidence="16 17">
    <name type="scientific">Desulfuribacillus alkaliarsenatis</name>
    <dbReference type="NCBI Taxonomy" id="766136"/>
    <lineage>
        <taxon>Bacteria</taxon>
        <taxon>Bacillati</taxon>
        <taxon>Bacillota</taxon>
        <taxon>Desulfuribacillia</taxon>
        <taxon>Desulfuribacillales</taxon>
        <taxon>Desulfuribacillaceae</taxon>
        <taxon>Desulfuribacillus</taxon>
    </lineage>
</organism>
<dbReference type="EC" id="2.7.2.3" evidence="5 12"/>
<sequence length="408" mass="44515">MACSRLSIKDISLEGKRIFCRVDFNVPISAEGKVTDDTRIVKALPTLQYMIAKGAKIVLASHFGRPKGERNEKYSLTPVVKRLSKLLHTDVKMAPDCIGAEVEELKSRMQPGDVILLENVRFHPGEEKNDEKLAQEFAKNIDVFVNDAFGTAHRSHASTAGVAKFVPVAVAGFLLMTEVKMLGEALQNPKRPFTAIIGGAKVSDKILVIESLLDRVDKLIIGGGMANTFLKAQGYEIGKSLVEDDRVPIAKDLIAKAKEKNVELLLPIDVRVAKEFSYTPEYKNALVEDIPETWTALDIGRRTIDLYSEAIRSSATIVWNGPMGVFEIKEFSVGTFSIAHILAKHDAFTIVGGGDSVAAVEQAGLTDKMDHISTGGGASLKMLEGKKLPGVEVLNVKHEQPTSTDFCK</sequence>
<evidence type="ECO:0000313" key="17">
    <source>
        <dbReference type="Proteomes" id="UP000094296"/>
    </source>
</evidence>
<evidence type="ECO:0000256" key="12">
    <source>
        <dbReference type="HAMAP-Rule" id="MF_00145"/>
    </source>
</evidence>
<dbReference type="GO" id="GO:0006094">
    <property type="term" value="P:gluconeogenesis"/>
    <property type="evidence" value="ECO:0007669"/>
    <property type="project" value="TreeGrafter"/>
</dbReference>
<evidence type="ECO:0000256" key="2">
    <source>
        <dbReference type="ARBA" id="ARBA00004838"/>
    </source>
</evidence>
<dbReference type="GO" id="GO:0004618">
    <property type="term" value="F:phosphoglycerate kinase activity"/>
    <property type="evidence" value="ECO:0007669"/>
    <property type="project" value="UniProtKB-UniRule"/>
</dbReference>
<evidence type="ECO:0000256" key="10">
    <source>
        <dbReference type="ARBA" id="ARBA00022840"/>
    </source>
</evidence>
<dbReference type="InterPro" id="IPR015824">
    <property type="entry name" value="Phosphoglycerate_kinase_N"/>
</dbReference>
<protein>
    <recommendedName>
        <fullName evidence="6 12">Phosphoglycerate kinase</fullName>
        <ecNumber evidence="5 12">2.7.2.3</ecNumber>
    </recommendedName>
</protein>
<dbReference type="STRING" id="766136.BHF68_13565"/>
<reference evidence="16 17" key="1">
    <citation type="submission" date="2016-09" db="EMBL/GenBank/DDBJ databases">
        <title>Draft genome sequence for the type strain of Desulfuribacillus alkaliarsenatis AHT28, an obligately anaerobic, sulfidogenic bacterium isolated from Russian soda lake sediments.</title>
        <authorList>
            <person name="Abin C.A."/>
            <person name="Hollibaugh J.T."/>
        </authorList>
    </citation>
    <scope>NUCLEOTIDE SEQUENCE [LARGE SCALE GENOMIC DNA]</scope>
    <source>
        <strain evidence="16 17">AHT28</strain>
    </source>
</reference>
<feature type="binding site" evidence="12">
    <location>
        <position position="39"/>
    </location>
    <ligand>
        <name>substrate</name>
    </ligand>
</feature>
<gene>
    <name evidence="12" type="primary">pgk</name>
    <name evidence="16" type="ORF">BHF68_13565</name>
</gene>
<comment type="pathway">
    <text evidence="2 12">Carbohydrate degradation; glycolysis; pyruvate from D-glyceraldehyde 3-phosphate: step 2/5.</text>
</comment>
<evidence type="ECO:0000256" key="14">
    <source>
        <dbReference type="PIRSR" id="PIRSR000724-2"/>
    </source>
</evidence>
<dbReference type="Gene3D" id="3.40.50.1260">
    <property type="entry name" value="Phosphoglycerate kinase, N-terminal domain"/>
    <property type="match status" value="2"/>
</dbReference>
<evidence type="ECO:0000256" key="7">
    <source>
        <dbReference type="ARBA" id="ARBA00022679"/>
    </source>
</evidence>
<accession>A0A1E5G439</accession>
<dbReference type="FunFam" id="3.40.50.1260:FF:000006">
    <property type="entry name" value="Phosphoglycerate kinase"/>
    <property type="match status" value="1"/>
</dbReference>
<feature type="binding site" evidence="12 14">
    <location>
        <begin position="353"/>
        <end position="356"/>
    </location>
    <ligand>
        <name>ATP</name>
        <dbReference type="ChEBI" id="CHEBI:30616"/>
    </ligand>
</feature>
<evidence type="ECO:0000256" key="9">
    <source>
        <dbReference type="ARBA" id="ARBA00022777"/>
    </source>
</evidence>
<dbReference type="EMBL" id="MIJE01000003">
    <property type="protein sequence ID" value="OEF97850.1"/>
    <property type="molecule type" value="Genomic_DNA"/>
</dbReference>
<evidence type="ECO:0000313" key="16">
    <source>
        <dbReference type="EMBL" id="OEF97850.1"/>
    </source>
</evidence>
<keyword evidence="12" id="KW-0963">Cytoplasm</keyword>
<keyword evidence="7 12" id="KW-0808">Transferase</keyword>
<comment type="caution">
    <text evidence="12">Lacks conserved residue(s) required for the propagation of feature annotation.</text>
</comment>
<evidence type="ECO:0000256" key="11">
    <source>
        <dbReference type="ARBA" id="ARBA00023152"/>
    </source>
</evidence>
<dbReference type="PIRSF" id="PIRSF000724">
    <property type="entry name" value="Pgk"/>
    <property type="match status" value="1"/>
</dbReference>
<dbReference type="GO" id="GO:0005524">
    <property type="term" value="F:ATP binding"/>
    <property type="evidence" value="ECO:0007669"/>
    <property type="project" value="UniProtKB-KW"/>
</dbReference>
<comment type="subunit">
    <text evidence="4 12">Monomer.</text>
</comment>
<dbReference type="UniPathway" id="UPA00109">
    <property type="reaction ID" value="UER00185"/>
</dbReference>
<feature type="binding site" evidence="13">
    <location>
        <position position="121"/>
    </location>
    <ligand>
        <name>(2R)-3-phosphoglycerate</name>
        <dbReference type="ChEBI" id="CHEBI:58272"/>
    </ligand>
</feature>
<feature type="binding site" evidence="13">
    <location>
        <position position="154"/>
    </location>
    <ligand>
        <name>(2R)-3-phosphoglycerate</name>
        <dbReference type="ChEBI" id="CHEBI:58272"/>
    </ligand>
</feature>
<keyword evidence="10 12" id="KW-0067">ATP-binding</keyword>
<keyword evidence="9 12" id="KW-0418">Kinase</keyword>
<feature type="binding site" evidence="12 14">
    <location>
        <position position="327"/>
    </location>
    <ligand>
        <name>ATP</name>
        <dbReference type="ChEBI" id="CHEBI:30616"/>
    </ligand>
</feature>
<evidence type="ECO:0000256" key="15">
    <source>
        <dbReference type="RuleBase" id="RU000532"/>
    </source>
</evidence>
<dbReference type="GO" id="GO:0043531">
    <property type="term" value="F:ADP binding"/>
    <property type="evidence" value="ECO:0007669"/>
    <property type="project" value="TreeGrafter"/>
</dbReference>
<comment type="catalytic activity">
    <reaction evidence="1 12 15">
        <text>(2R)-3-phosphoglycerate + ATP = (2R)-3-phospho-glyceroyl phosphate + ADP</text>
        <dbReference type="Rhea" id="RHEA:14801"/>
        <dbReference type="ChEBI" id="CHEBI:30616"/>
        <dbReference type="ChEBI" id="CHEBI:57604"/>
        <dbReference type="ChEBI" id="CHEBI:58272"/>
        <dbReference type="ChEBI" id="CHEBI:456216"/>
        <dbReference type="EC" id="2.7.2.3"/>
    </reaction>
</comment>
<dbReference type="GO" id="GO:0005829">
    <property type="term" value="C:cytosol"/>
    <property type="evidence" value="ECO:0007669"/>
    <property type="project" value="UniProtKB-ARBA"/>
</dbReference>
<feature type="binding site" evidence="12">
    <location>
        <position position="154"/>
    </location>
    <ligand>
        <name>substrate</name>
    </ligand>
</feature>
<keyword evidence="17" id="KW-1185">Reference proteome</keyword>
<feature type="binding site" evidence="12">
    <location>
        <position position="121"/>
    </location>
    <ligand>
        <name>substrate</name>
    </ligand>
</feature>
<dbReference type="FunFam" id="3.40.50.1260:FF:000003">
    <property type="entry name" value="Phosphoglycerate kinase"/>
    <property type="match status" value="1"/>
</dbReference>
<evidence type="ECO:0000256" key="13">
    <source>
        <dbReference type="PIRSR" id="PIRSR000724-1"/>
    </source>
</evidence>
<feature type="binding site" evidence="12 13">
    <location>
        <begin position="62"/>
        <end position="65"/>
    </location>
    <ligand>
        <name>substrate</name>
    </ligand>
</feature>
<keyword evidence="8 12" id="KW-0547">Nucleotide-binding</keyword>
<evidence type="ECO:0000256" key="5">
    <source>
        <dbReference type="ARBA" id="ARBA00013061"/>
    </source>
</evidence>
<evidence type="ECO:0000256" key="3">
    <source>
        <dbReference type="ARBA" id="ARBA00008982"/>
    </source>
</evidence>
<dbReference type="Pfam" id="PF00162">
    <property type="entry name" value="PGK"/>
    <property type="match status" value="1"/>
</dbReference>
<dbReference type="OrthoDB" id="9808460at2"/>
<evidence type="ECO:0000256" key="6">
    <source>
        <dbReference type="ARBA" id="ARBA00016471"/>
    </source>
</evidence>
<feature type="binding site" evidence="12 14">
    <location>
        <position position="205"/>
    </location>
    <ligand>
        <name>ATP</name>
        <dbReference type="ChEBI" id="CHEBI:30616"/>
    </ligand>
</feature>
<comment type="subcellular location">
    <subcellularLocation>
        <location evidence="12">Cytoplasm</location>
    </subcellularLocation>
</comment>
<comment type="similarity">
    <text evidence="3 12 15">Belongs to the phosphoglycerate kinase family.</text>
</comment>
<evidence type="ECO:0000256" key="4">
    <source>
        <dbReference type="ARBA" id="ARBA00011245"/>
    </source>
</evidence>
<comment type="caution">
    <text evidence="16">The sequence shown here is derived from an EMBL/GenBank/DDBJ whole genome shotgun (WGS) entry which is preliminary data.</text>
</comment>
<evidence type="ECO:0000256" key="8">
    <source>
        <dbReference type="ARBA" id="ARBA00022741"/>
    </source>
</evidence>
<dbReference type="PANTHER" id="PTHR11406:SF23">
    <property type="entry name" value="PHOSPHOGLYCERATE KINASE 1, CHLOROPLASTIC-RELATED"/>
    <property type="match status" value="1"/>
</dbReference>
<dbReference type="HAMAP" id="MF_00145">
    <property type="entry name" value="Phosphoglyc_kinase"/>
    <property type="match status" value="1"/>
</dbReference>
<proteinExistence type="inferred from homology"/>
<name>A0A1E5G439_9FIRM</name>
<feature type="binding site" evidence="13">
    <location>
        <position position="39"/>
    </location>
    <ligand>
        <name>(2R)-3-phosphoglycerate</name>
        <dbReference type="ChEBI" id="CHEBI:58272"/>
    </ligand>
</feature>
<dbReference type="GO" id="GO:0006096">
    <property type="term" value="P:glycolytic process"/>
    <property type="evidence" value="ECO:0007669"/>
    <property type="project" value="UniProtKB-UniRule"/>
</dbReference>
<feature type="binding site" evidence="12 13">
    <location>
        <begin position="23"/>
        <end position="25"/>
    </location>
    <ligand>
        <name>substrate</name>
    </ligand>
</feature>
<dbReference type="PANTHER" id="PTHR11406">
    <property type="entry name" value="PHOSPHOGLYCERATE KINASE"/>
    <property type="match status" value="1"/>
</dbReference>
<evidence type="ECO:0000256" key="1">
    <source>
        <dbReference type="ARBA" id="ARBA00000642"/>
    </source>
</evidence>
<dbReference type="InterPro" id="IPR036043">
    <property type="entry name" value="Phosphoglycerate_kinase_sf"/>
</dbReference>